<evidence type="ECO:0000256" key="7">
    <source>
        <dbReference type="ARBA" id="ARBA00023136"/>
    </source>
</evidence>
<dbReference type="GeneID" id="106461731"/>
<dbReference type="RefSeq" id="XP_013777033.1">
    <property type="nucleotide sequence ID" value="XM_013921579.2"/>
</dbReference>
<dbReference type="InterPro" id="IPR014314">
    <property type="entry name" value="Succ_DH_cytb556"/>
</dbReference>
<gene>
    <name evidence="10" type="primary">LOC106461731</name>
</gene>
<feature type="transmembrane region" description="Helical" evidence="8">
    <location>
        <begin position="78"/>
        <end position="98"/>
    </location>
</feature>
<keyword evidence="9" id="KW-1185">Reference proteome</keyword>
<evidence type="ECO:0000256" key="6">
    <source>
        <dbReference type="ARBA" id="ARBA00023004"/>
    </source>
</evidence>
<keyword evidence="4" id="KW-0479">Metal-binding</keyword>
<dbReference type="InterPro" id="IPR034804">
    <property type="entry name" value="SQR/QFR_C/D"/>
</dbReference>
<evidence type="ECO:0000256" key="1">
    <source>
        <dbReference type="ARBA" id="ARBA00004141"/>
    </source>
</evidence>
<sequence length="171" mass="19468">MAYAVRFAAREMLWKPRLLTTLSLKCIQPMATAPAKLRPNEDFWVKNKRLERPLSPHLSIYKPQLTSMLSITHRGSGAAMASVLWGFSIGMLVLPGSFPHYLTMVQSLHLWPSFIFTVKYGLAWLFFFHMCNAVRHLAWDLGHGFEIKTLYKTGWFVFGTTFILAGIAASM</sequence>
<dbReference type="InterPro" id="IPR000701">
    <property type="entry name" value="SuccDH_FuR_B_TM-su"/>
</dbReference>
<name>A0ABM1B8M3_LIMPO</name>
<evidence type="ECO:0000256" key="5">
    <source>
        <dbReference type="ARBA" id="ARBA00022989"/>
    </source>
</evidence>
<keyword evidence="3 8" id="KW-0812">Transmembrane</keyword>
<dbReference type="PANTHER" id="PTHR10978:SF5">
    <property type="entry name" value="SUCCINATE DEHYDROGENASE CYTOCHROME B560 SUBUNIT, MITOCHONDRIAL"/>
    <property type="match status" value="1"/>
</dbReference>
<evidence type="ECO:0000313" key="10">
    <source>
        <dbReference type="RefSeq" id="XP_013777033.1"/>
    </source>
</evidence>
<dbReference type="PROSITE" id="PS01000">
    <property type="entry name" value="SDH_CYT_1"/>
    <property type="match status" value="1"/>
</dbReference>
<keyword evidence="2" id="KW-0349">Heme</keyword>
<dbReference type="InterPro" id="IPR018495">
    <property type="entry name" value="Succ_DH_cyt_bsu_CS"/>
</dbReference>
<dbReference type="Proteomes" id="UP000694941">
    <property type="component" value="Unplaced"/>
</dbReference>
<proteinExistence type="predicted"/>
<dbReference type="NCBIfam" id="TIGR02970">
    <property type="entry name" value="succ_dehyd_cytB"/>
    <property type="match status" value="1"/>
</dbReference>
<feature type="transmembrane region" description="Helical" evidence="8">
    <location>
        <begin position="149"/>
        <end position="169"/>
    </location>
</feature>
<organism evidence="9 10">
    <name type="scientific">Limulus polyphemus</name>
    <name type="common">Atlantic horseshoe crab</name>
    <dbReference type="NCBI Taxonomy" id="6850"/>
    <lineage>
        <taxon>Eukaryota</taxon>
        <taxon>Metazoa</taxon>
        <taxon>Ecdysozoa</taxon>
        <taxon>Arthropoda</taxon>
        <taxon>Chelicerata</taxon>
        <taxon>Merostomata</taxon>
        <taxon>Xiphosura</taxon>
        <taxon>Limulidae</taxon>
        <taxon>Limulus</taxon>
    </lineage>
</organism>
<comment type="subcellular location">
    <subcellularLocation>
        <location evidence="1">Membrane</location>
        <topology evidence="1">Multi-pass membrane protein</topology>
    </subcellularLocation>
</comment>
<dbReference type="SUPFAM" id="SSF81343">
    <property type="entry name" value="Fumarate reductase respiratory complex transmembrane subunits"/>
    <property type="match status" value="1"/>
</dbReference>
<protein>
    <submittedName>
        <fullName evidence="10">Succinate dehydrogenase cytochrome b560 subunit, mitochondrial-like</fullName>
    </submittedName>
</protein>
<dbReference type="PROSITE" id="PS01001">
    <property type="entry name" value="SDH_CYT_2"/>
    <property type="match status" value="1"/>
</dbReference>
<feature type="transmembrane region" description="Helical" evidence="8">
    <location>
        <begin position="110"/>
        <end position="128"/>
    </location>
</feature>
<evidence type="ECO:0000256" key="8">
    <source>
        <dbReference type="SAM" id="Phobius"/>
    </source>
</evidence>
<evidence type="ECO:0000313" key="9">
    <source>
        <dbReference type="Proteomes" id="UP000694941"/>
    </source>
</evidence>
<keyword evidence="7 8" id="KW-0472">Membrane</keyword>
<dbReference type="Pfam" id="PF01127">
    <property type="entry name" value="Sdh_cyt"/>
    <property type="match status" value="1"/>
</dbReference>
<evidence type="ECO:0000256" key="2">
    <source>
        <dbReference type="ARBA" id="ARBA00022617"/>
    </source>
</evidence>
<reference evidence="10" key="1">
    <citation type="submission" date="2025-08" db="UniProtKB">
        <authorList>
            <consortium name="RefSeq"/>
        </authorList>
    </citation>
    <scope>IDENTIFICATION</scope>
    <source>
        <tissue evidence="10">Muscle</tissue>
    </source>
</reference>
<evidence type="ECO:0000256" key="4">
    <source>
        <dbReference type="ARBA" id="ARBA00022723"/>
    </source>
</evidence>
<keyword evidence="5 8" id="KW-1133">Transmembrane helix</keyword>
<dbReference type="PANTHER" id="PTHR10978">
    <property type="entry name" value="SUCCINATE DEHYDROGENASE CYTOCHROME B560 SUBUNIT"/>
    <property type="match status" value="1"/>
</dbReference>
<keyword evidence="6" id="KW-0408">Iron</keyword>
<dbReference type="Gene3D" id="1.20.1300.10">
    <property type="entry name" value="Fumarate reductase/succinate dehydrogenase, transmembrane subunit"/>
    <property type="match status" value="1"/>
</dbReference>
<dbReference type="CDD" id="cd03499">
    <property type="entry name" value="SQR_TypeC_SdhC"/>
    <property type="match status" value="1"/>
</dbReference>
<accession>A0ABM1B8M3</accession>
<evidence type="ECO:0000256" key="3">
    <source>
        <dbReference type="ARBA" id="ARBA00022692"/>
    </source>
</evidence>